<sequence>MTQSYSHIRHVVSAIPHLDCYHNSQIWVERYGERQLCHYIQVEL</sequence>
<reference evidence="1" key="1">
    <citation type="submission" date="2014-11" db="EMBL/GenBank/DDBJ databases">
        <authorList>
            <person name="Amaro Gonzalez C."/>
        </authorList>
    </citation>
    <scope>NUCLEOTIDE SEQUENCE</scope>
</reference>
<proteinExistence type="predicted"/>
<name>A0A0E9QYJ2_ANGAN</name>
<dbReference type="AlphaFoldDB" id="A0A0E9QYJ2"/>
<protein>
    <submittedName>
        <fullName evidence="1">Uncharacterized protein</fullName>
    </submittedName>
</protein>
<organism evidence="1">
    <name type="scientific">Anguilla anguilla</name>
    <name type="common">European freshwater eel</name>
    <name type="synonym">Muraena anguilla</name>
    <dbReference type="NCBI Taxonomy" id="7936"/>
    <lineage>
        <taxon>Eukaryota</taxon>
        <taxon>Metazoa</taxon>
        <taxon>Chordata</taxon>
        <taxon>Craniata</taxon>
        <taxon>Vertebrata</taxon>
        <taxon>Euteleostomi</taxon>
        <taxon>Actinopterygii</taxon>
        <taxon>Neopterygii</taxon>
        <taxon>Teleostei</taxon>
        <taxon>Anguilliformes</taxon>
        <taxon>Anguillidae</taxon>
        <taxon>Anguilla</taxon>
    </lineage>
</organism>
<dbReference type="EMBL" id="GBXM01087282">
    <property type="protein sequence ID" value="JAH21295.1"/>
    <property type="molecule type" value="Transcribed_RNA"/>
</dbReference>
<accession>A0A0E9QYJ2</accession>
<reference evidence="1" key="2">
    <citation type="journal article" date="2015" name="Fish Shellfish Immunol.">
        <title>Early steps in the European eel (Anguilla anguilla)-Vibrio vulnificus interaction in the gills: Role of the RtxA13 toxin.</title>
        <authorList>
            <person name="Callol A."/>
            <person name="Pajuelo D."/>
            <person name="Ebbesson L."/>
            <person name="Teles M."/>
            <person name="MacKenzie S."/>
            <person name="Amaro C."/>
        </authorList>
    </citation>
    <scope>NUCLEOTIDE SEQUENCE</scope>
</reference>
<evidence type="ECO:0000313" key="1">
    <source>
        <dbReference type="EMBL" id="JAH21295.1"/>
    </source>
</evidence>